<dbReference type="Proteomes" id="UP000782117">
    <property type="component" value="Unassembled WGS sequence"/>
</dbReference>
<sequence>MKTLRKYLPNSFSLFLLVCSLVCFPSWVMAQTIKLSGMVTDESRNPLDYANVVCLNGDSAYVGGGITDNFGRFSIELDTAIHSIRISKIGYVSRTFSKPFSTQFILATDNQLLKEVTVTGKASLIKQTETGLLYELHHNKYAKEQNLLQAMRFVPMLDVSPDGNLSVIGHDDYQIYLNGKRYDIAEANTTQTLQSFPAHLVKQIEVVTTEDSRFQSNGAVVINIITEKNLLDGFSLNTSANGTTQPTAKAGVSALGKKRNVDFSVSYNYDLNTQRKQPITQDYIYPDRIVNLDGEGDGDWHNHIMRGMLSWQLDTLNMIYADIHAKILKTDFKTLWEQTVDQENSRTSMFENRNHNTSGTIETNLIYRNYYRHLPQQERLTLGYRYTYNPDRRHYSQWWADDESTRQENHTRTDGGLHEHTANVTYAPIIWERCKTLVGAKAIWRLGNTTATNHSDISYRQQLIYPYVKFSGAVSGINYSLTLSGEYDYLSMKTPYAEEVKHTNSKFYFTPSLEVSRNVKGARISANYTRITKRPTIVMLNPFFSMGNGYAASTGNPYLKSEIQNLLSLSMFKFRKRFYYTVGIAYSHSNDAIVYHQVKDESNDVMVYTYDNMGKVTTVTGNLFFNWQPLTALVLKCSVNGGYYGLRYENNKQNDYTLNVFGWIDYYLPHSWRLGANVMHFKQAPEPNSTINAMTRYSLVVGKTWLKGRLTANIEVSTPFQKYVKMKVNTQTPDYSVRRINYMKARYVGINLSYTFNNGKRAKIQRDTSLKHNDLSSGVE</sequence>
<dbReference type="InterPro" id="IPR008969">
    <property type="entry name" value="CarboxyPept-like_regulatory"/>
</dbReference>
<keyword evidence="1" id="KW-0732">Signal</keyword>
<feature type="domain" description="Outer membrane protein beta-barrel" evidence="2">
    <location>
        <begin position="377"/>
        <end position="754"/>
    </location>
</feature>
<gene>
    <name evidence="3" type="ORF">H6A24_09680</name>
</gene>
<protein>
    <submittedName>
        <fullName evidence="3">TonB-dependent receptor</fullName>
    </submittedName>
</protein>
<comment type="caution">
    <text evidence="3">The sequence shown here is derived from an EMBL/GenBank/DDBJ whole genome shotgun (WGS) entry which is preliminary data.</text>
</comment>
<dbReference type="SUPFAM" id="SSF49464">
    <property type="entry name" value="Carboxypeptidase regulatory domain-like"/>
    <property type="match status" value="1"/>
</dbReference>
<dbReference type="RefSeq" id="WP_204500642.1">
    <property type="nucleotide sequence ID" value="NZ_JACJKJ010000010.1"/>
</dbReference>
<proteinExistence type="predicted"/>
<dbReference type="InterPro" id="IPR041700">
    <property type="entry name" value="OMP_b-brl_3"/>
</dbReference>
<dbReference type="Pfam" id="PF14905">
    <property type="entry name" value="OMP_b-brl_3"/>
    <property type="match status" value="1"/>
</dbReference>
<evidence type="ECO:0000256" key="1">
    <source>
        <dbReference type="SAM" id="SignalP"/>
    </source>
</evidence>
<keyword evidence="3" id="KW-0675">Receptor</keyword>
<accession>A0ABS2F921</accession>
<dbReference type="Gene3D" id="2.60.40.1120">
    <property type="entry name" value="Carboxypeptidase-like, regulatory domain"/>
    <property type="match status" value="1"/>
</dbReference>
<name>A0ABS2F921_9BACE</name>
<dbReference type="SUPFAM" id="SSF56935">
    <property type="entry name" value="Porins"/>
    <property type="match status" value="1"/>
</dbReference>
<dbReference type="EMBL" id="JACJKJ010000010">
    <property type="protein sequence ID" value="MBM6806757.1"/>
    <property type="molecule type" value="Genomic_DNA"/>
</dbReference>
<evidence type="ECO:0000313" key="4">
    <source>
        <dbReference type="Proteomes" id="UP000782117"/>
    </source>
</evidence>
<keyword evidence="4" id="KW-1185">Reference proteome</keyword>
<organism evidence="3 4">
    <name type="scientific">Bacteroides caecicola</name>
    <dbReference type="NCBI Taxonomy" id="1462569"/>
    <lineage>
        <taxon>Bacteria</taxon>
        <taxon>Pseudomonadati</taxon>
        <taxon>Bacteroidota</taxon>
        <taxon>Bacteroidia</taxon>
        <taxon>Bacteroidales</taxon>
        <taxon>Bacteroidaceae</taxon>
        <taxon>Bacteroides</taxon>
    </lineage>
</organism>
<feature type="chain" id="PRO_5045598653" evidence="1">
    <location>
        <begin position="31"/>
        <end position="780"/>
    </location>
</feature>
<dbReference type="Pfam" id="PF13620">
    <property type="entry name" value="CarboxypepD_reg"/>
    <property type="match status" value="1"/>
</dbReference>
<evidence type="ECO:0000313" key="3">
    <source>
        <dbReference type="EMBL" id="MBM6806757.1"/>
    </source>
</evidence>
<feature type="signal peptide" evidence="1">
    <location>
        <begin position="1"/>
        <end position="30"/>
    </location>
</feature>
<reference evidence="3 4" key="1">
    <citation type="journal article" date="2021" name="Sci. Rep.">
        <title>The distribution of antibiotic resistance genes in chicken gut microbiota commensals.</title>
        <authorList>
            <person name="Juricova H."/>
            <person name="Matiasovicova J."/>
            <person name="Kubasova T."/>
            <person name="Cejkova D."/>
            <person name="Rychlik I."/>
        </authorList>
    </citation>
    <scope>NUCLEOTIDE SEQUENCE [LARGE SCALE GENOMIC DNA]</scope>
    <source>
        <strain evidence="3 4">An768</strain>
    </source>
</reference>
<evidence type="ECO:0000259" key="2">
    <source>
        <dbReference type="Pfam" id="PF14905"/>
    </source>
</evidence>